<protein>
    <recommendedName>
        <fullName evidence="2">PF03932 family protein CutC</fullName>
    </recommendedName>
</protein>
<organism evidence="3 4">
    <name type="scientific">Mucilaginibacter jinjuensis</name>
    <dbReference type="NCBI Taxonomy" id="1176721"/>
    <lineage>
        <taxon>Bacteria</taxon>
        <taxon>Pseudomonadati</taxon>
        <taxon>Bacteroidota</taxon>
        <taxon>Sphingobacteriia</taxon>
        <taxon>Sphingobacteriales</taxon>
        <taxon>Sphingobacteriaceae</taxon>
        <taxon>Mucilaginibacter</taxon>
    </lineage>
</organism>
<evidence type="ECO:0000313" key="4">
    <source>
        <dbReference type="Proteomes" id="UP001216139"/>
    </source>
</evidence>
<accession>A0ABY7T3F0</accession>
<keyword evidence="2" id="KW-0963">Cytoplasm</keyword>
<dbReference type="PANTHER" id="PTHR12598:SF0">
    <property type="entry name" value="COPPER HOMEOSTASIS PROTEIN CUTC HOMOLOG"/>
    <property type="match status" value="1"/>
</dbReference>
<evidence type="ECO:0000256" key="1">
    <source>
        <dbReference type="ARBA" id="ARBA00007768"/>
    </source>
</evidence>
<comment type="subcellular location">
    <subcellularLocation>
        <location evidence="2">Cytoplasm</location>
    </subcellularLocation>
</comment>
<dbReference type="EMBL" id="CP117167">
    <property type="protein sequence ID" value="WCT10783.1"/>
    <property type="molecule type" value="Genomic_DNA"/>
</dbReference>
<comment type="similarity">
    <text evidence="1 2">Belongs to the CutC family.</text>
</comment>
<dbReference type="InterPro" id="IPR005627">
    <property type="entry name" value="CutC-like"/>
</dbReference>
<dbReference type="RefSeq" id="WP_273628974.1">
    <property type="nucleotide sequence ID" value="NZ_CP117167.1"/>
</dbReference>
<evidence type="ECO:0000313" key="3">
    <source>
        <dbReference type="EMBL" id="WCT10783.1"/>
    </source>
</evidence>
<dbReference type="Pfam" id="PF03932">
    <property type="entry name" value="CutC"/>
    <property type="match status" value="1"/>
</dbReference>
<comment type="caution">
    <text evidence="2">Once thought to be involved in copper homeostasis, experiments in E.coli have shown this is not the case.</text>
</comment>
<dbReference type="Proteomes" id="UP001216139">
    <property type="component" value="Chromosome"/>
</dbReference>
<proteinExistence type="inferred from homology"/>
<dbReference type="InterPro" id="IPR036822">
    <property type="entry name" value="CutC-like_dom_sf"/>
</dbReference>
<gene>
    <name evidence="2" type="primary">cutC</name>
    <name evidence="3" type="ORF">PQO05_18770</name>
</gene>
<keyword evidence="4" id="KW-1185">Reference proteome</keyword>
<reference evidence="3 4" key="1">
    <citation type="submission" date="2023-02" db="EMBL/GenBank/DDBJ databases">
        <title>Genome sequence of Mucilaginibacter jinjuensis strain KACC 16571.</title>
        <authorList>
            <person name="Kim S."/>
            <person name="Heo J."/>
            <person name="Kwon S.-W."/>
        </authorList>
    </citation>
    <scope>NUCLEOTIDE SEQUENCE [LARGE SCALE GENOMIC DNA]</scope>
    <source>
        <strain evidence="3 4">KACC 16571</strain>
    </source>
</reference>
<evidence type="ECO:0000256" key="2">
    <source>
        <dbReference type="HAMAP-Rule" id="MF_00795"/>
    </source>
</evidence>
<name>A0ABY7T3F0_9SPHI</name>
<dbReference type="PANTHER" id="PTHR12598">
    <property type="entry name" value="COPPER HOMEOSTASIS PROTEIN CUTC"/>
    <property type="match status" value="1"/>
</dbReference>
<sequence length="251" mass="27570">MYQPVTLEVCANSVTSAIAAQQGGAVRIELCENLNEAGTTPSYGQIILTRRLLEIKVYTLIRPRGGDFLYTDYEFEIMLADINNCINAGCDGVVIGMLKKDGSIDKDRSGILADLARKHGLGVTFHRAFDICSDYYQALEDIIDIGCERILTSGGKTTAMEGAGTIAHLVEKAAGRISIMAGSGINENNVGDLVRFTGINEIHTSAKVRNQSRMDYHNEHIMMGNRYHDLYTFESTDIERVKEILAKANGQ</sequence>
<dbReference type="SUPFAM" id="SSF110395">
    <property type="entry name" value="CutC-like"/>
    <property type="match status" value="1"/>
</dbReference>
<dbReference type="HAMAP" id="MF_00795">
    <property type="entry name" value="CutC"/>
    <property type="match status" value="1"/>
</dbReference>
<dbReference type="Gene3D" id="3.20.20.380">
    <property type="entry name" value="Copper homeostasis (CutC) domain"/>
    <property type="match status" value="1"/>
</dbReference>